<comment type="subunit">
    <text evidence="2 6">Homodimer.</text>
</comment>
<comment type="catalytic activity">
    <reaction evidence="6">
        <text>an aromatic L-alpha-amino acid + 2-oxoglutarate = an aromatic oxo-acid + L-glutamate</text>
        <dbReference type="Rhea" id="RHEA:17533"/>
        <dbReference type="ChEBI" id="CHEBI:16810"/>
        <dbReference type="ChEBI" id="CHEBI:29985"/>
        <dbReference type="ChEBI" id="CHEBI:73309"/>
        <dbReference type="ChEBI" id="CHEBI:84824"/>
        <dbReference type="EC" id="2.6.1.57"/>
    </reaction>
</comment>
<dbReference type="Gene3D" id="3.90.1150.10">
    <property type="entry name" value="Aspartate Aminotransferase, domain 1"/>
    <property type="match status" value="1"/>
</dbReference>
<feature type="modified residue" description="N6-(pyridoxal phosphate)lysine" evidence="6">
    <location>
        <position position="226"/>
    </location>
</feature>
<comment type="function">
    <text evidence="6">Aminotransferase that catalyzes the conversion of aromatic amino acids and 2-oxoglutarate into corresponding aromatic oxo acids and L-glutamate.</text>
</comment>
<organism evidence="8 9">
    <name type="scientific">Microcella alkaliphila</name>
    <dbReference type="NCBI Taxonomy" id="279828"/>
    <lineage>
        <taxon>Bacteria</taxon>
        <taxon>Bacillati</taxon>
        <taxon>Actinomycetota</taxon>
        <taxon>Actinomycetes</taxon>
        <taxon>Micrococcales</taxon>
        <taxon>Microbacteriaceae</taxon>
        <taxon>Microcella</taxon>
    </lineage>
</organism>
<evidence type="ECO:0000313" key="8">
    <source>
        <dbReference type="EMBL" id="BAU31038.1"/>
    </source>
</evidence>
<keyword evidence="4 6" id="KW-0808">Transferase</keyword>
<dbReference type="HAMAP" id="MF_01513">
    <property type="entry name" value="Phe_aminotrans_2"/>
    <property type="match status" value="1"/>
</dbReference>
<dbReference type="InterPro" id="IPR015424">
    <property type="entry name" value="PyrdxlP-dep_Trfase"/>
</dbReference>
<comment type="similarity">
    <text evidence="6">Belongs to the class-II pyridoxal-phosphate-dependent aminotransferase family.</text>
</comment>
<reference evidence="9" key="1">
    <citation type="submission" date="2015-12" db="EMBL/GenBank/DDBJ databases">
        <authorList>
            <person name="Shamseldin A."/>
            <person name="Moawad H."/>
            <person name="Abd El-Rahim W.M."/>
            <person name="Sadowsky M.J."/>
        </authorList>
    </citation>
    <scope>NUCLEOTIDE SEQUENCE [LARGE SCALE GENOMIC DNA]</scope>
    <source>
        <strain evidence="9">JAM AC0309</strain>
    </source>
</reference>
<dbReference type="NCBIfam" id="NF002878">
    <property type="entry name" value="PRK03321.1"/>
    <property type="match status" value="1"/>
</dbReference>
<dbReference type="PANTHER" id="PTHR43643">
    <property type="entry name" value="HISTIDINOL-PHOSPHATE AMINOTRANSFERASE 2"/>
    <property type="match status" value="1"/>
</dbReference>
<dbReference type="SUPFAM" id="SSF53383">
    <property type="entry name" value="PLP-dependent transferases"/>
    <property type="match status" value="1"/>
</dbReference>
<name>A0A0U5BCT9_9MICO</name>
<dbReference type="GO" id="GO:0004400">
    <property type="term" value="F:histidinol-phosphate transaminase activity"/>
    <property type="evidence" value="ECO:0007669"/>
    <property type="project" value="InterPro"/>
</dbReference>
<sequence length="362" mass="38905">MSAPEHPNPAGPPVRLRDEIVALPAYRQGRQASADAFKLSSNENPFPAHPAVMAAIADSSPNRYPDATALAVRERLAERHGVDPDEVIVGAGSVSILLQLIQASCAPGDEAVYAWRSFEAYPLLTTIAGATAVPVPLTPDFRHDLAAMAAAISERTRIVLVCSPNNPTGTTVAADEFEAFMRVVPKNLLVVLDEAYAEFVRDRTAVNGSELIGRYPNLVVLRTFSKAYGLAGLRAGYAVGHRALIDAARSTQIPLSVTEVAQRAMLAALDHEDELLAQVDELVVLRDRVETALREQGWAIPPSEGNFVWLPTGDRTTEVAERFEKAGIIGRAFPGDGIRISVAEHASVPTLLRVAGEVVRDL</sequence>
<accession>A0A0U5BCT9</accession>
<evidence type="ECO:0000256" key="4">
    <source>
        <dbReference type="ARBA" id="ARBA00022679"/>
    </source>
</evidence>
<evidence type="ECO:0000256" key="2">
    <source>
        <dbReference type="ARBA" id="ARBA00011738"/>
    </source>
</evidence>
<dbReference type="PANTHER" id="PTHR43643:SF3">
    <property type="entry name" value="HISTIDINOL-PHOSPHATE AMINOTRANSFERASE"/>
    <property type="match status" value="1"/>
</dbReference>
<reference evidence="8 9" key="2">
    <citation type="submission" date="2016-01" db="EMBL/GenBank/DDBJ databases">
        <title>Microcella alkaliphila JAM AC0309 whole genome shotgun sequence.</title>
        <authorList>
            <person name="Kurata A."/>
            <person name="Hirose Y."/>
            <person name="Kishimoto N."/>
            <person name="Kobayashi T."/>
        </authorList>
    </citation>
    <scope>NUCLEOTIDE SEQUENCE [LARGE SCALE GENOMIC DNA]</scope>
    <source>
        <strain evidence="8 9">JAM AC0309</strain>
    </source>
</reference>
<dbReference type="InterPro" id="IPR004839">
    <property type="entry name" value="Aminotransferase_I/II_large"/>
</dbReference>
<proteinExistence type="inferred from homology"/>
<evidence type="ECO:0000256" key="5">
    <source>
        <dbReference type="ARBA" id="ARBA00022898"/>
    </source>
</evidence>
<evidence type="ECO:0000313" key="9">
    <source>
        <dbReference type="Proteomes" id="UP000218965"/>
    </source>
</evidence>
<keyword evidence="5 6" id="KW-0663">Pyridoxal phosphate</keyword>
<dbReference type="InterPro" id="IPR015421">
    <property type="entry name" value="PyrdxlP-dep_Trfase_major"/>
</dbReference>
<dbReference type="InterPro" id="IPR024892">
    <property type="entry name" value="ArAT"/>
</dbReference>
<dbReference type="EMBL" id="AP017315">
    <property type="protein sequence ID" value="BAU31038.1"/>
    <property type="molecule type" value="Genomic_DNA"/>
</dbReference>
<dbReference type="InterPro" id="IPR015422">
    <property type="entry name" value="PyrdxlP-dep_Trfase_small"/>
</dbReference>
<dbReference type="AlphaFoldDB" id="A0A0U5BCT9"/>
<dbReference type="KEGG" id="malk:MalAC0309_0160"/>
<feature type="domain" description="Aminotransferase class I/classII large" evidence="7">
    <location>
        <begin position="36"/>
        <end position="344"/>
    </location>
</feature>
<evidence type="ECO:0000256" key="6">
    <source>
        <dbReference type="HAMAP-Rule" id="MF_01513"/>
    </source>
</evidence>
<dbReference type="HAMAP" id="MF_01023">
    <property type="entry name" value="HisC_aminotrans_2"/>
    <property type="match status" value="1"/>
</dbReference>
<dbReference type="RefSeq" id="WP_231923982.1">
    <property type="nucleotide sequence ID" value="NZ_AP017315.1"/>
</dbReference>
<comment type="cofactor">
    <cofactor evidence="1 6">
        <name>pyridoxal 5'-phosphate</name>
        <dbReference type="ChEBI" id="CHEBI:597326"/>
    </cofactor>
</comment>
<dbReference type="GO" id="GO:0000105">
    <property type="term" value="P:L-histidine biosynthetic process"/>
    <property type="evidence" value="ECO:0007669"/>
    <property type="project" value="InterPro"/>
</dbReference>
<evidence type="ECO:0000256" key="1">
    <source>
        <dbReference type="ARBA" id="ARBA00001933"/>
    </source>
</evidence>
<dbReference type="Proteomes" id="UP000218965">
    <property type="component" value="Chromosome"/>
</dbReference>
<dbReference type="PROSITE" id="PS00599">
    <property type="entry name" value="AA_TRANSFER_CLASS_2"/>
    <property type="match status" value="1"/>
</dbReference>
<dbReference type="InterPro" id="IPR050106">
    <property type="entry name" value="HistidinolP_aminotransfase"/>
</dbReference>
<dbReference type="Gene3D" id="3.40.640.10">
    <property type="entry name" value="Type I PLP-dependent aspartate aminotransferase-like (Major domain)"/>
    <property type="match status" value="1"/>
</dbReference>
<dbReference type="InterPro" id="IPR005861">
    <property type="entry name" value="HisP_aminotrans"/>
</dbReference>
<evidence type="ECO:0000259" key="7">
    <source>
        <dbReference type="Pfam" id="PF00155"/>
    </source>
</evidence>
<dbReference type="InterPro" id="IPR001917">
    <property type="entry name" value="Aminotrans_II_pyridoxalP_BS"/>
</dbReference>
<protein>
    <recommendedName>
        <fullName evidence="6">Aromatic amino acid aminotransferase</fullName>
        <shortName evidence="6">ArAT</shortName>
        <ecNumber evidence="6">2.6.1.57</ecNumber>
    </recommendedName>
</protein>
<dbReference type="GO" id="GO:0030170">
    <property type="term" value="F:pyridoxal phosphate binding"/>
    <property type="evidence" value="ECO:0007669"/>
    <property type="project" value="UniProtKB-UniRule"/>
</dbReference>
<dbReference type="Pfam" id="PF00155">
    <property type="entry name" value="Aminotran_1_2"/>
    <property type="match status" value="1"/>
</dbReference>
<dbReference type="GO" id="GO:0008793">
    <property type="term" value="F:aromatic-amino-acid transaminase activity"/>
    <property type="evidence" value="ECO:0007669"/>
    <property type="project" value="UniProtKB-UniRule"/>
</dbReference>
<evidence type="ECO:0000256" key="3">
    <source>
        <dbReference type="ARBA" id="ARBA00022576"/>
    </source>
</evidence>
<dbReference type="EC" id="2.6.1.57" evidence="6"/>
<gene>
    <name evidence="8" type="primary">hisC2</name>
    <name evidence="6" type="synonym">pat</name>
    <name evidence="8" type="ORF">MalAC0309_0160</name>
</gene>
<dbReference type="CDD" id="cd00609">
    <property type="entry name" value="AAT_like"/>
    <property type="match status" value="1"/>
</dbReference>
<keyword evidence="3 6" id="KW-0032">Aminotransferase</keyword>